<evidence type="ECO:0000256" key="4">
    <source>
        <dbReference type="ARBA" id="ARBA00022617"/>
    </source>
</evidence>
<dbReference type="GO" id="GO:0020037">
    <property type="term" value="F:heme binding"/>
    <property type="evidence" value="ECO:0007669"/>
    <property type="project" value="InterPro"/>
</dbReference>
<keyword evidence="8 11" id="KW-0472">Membrane</keyword>
<dbReference type="InterPro" id="IPR050196">
    <property type="entry name" value="Cytochrome_P450_Monoox"/>
</dbReference>
<keyword evidence="5" id="KW-0256">Endoplasmic reticulum</keyword>
<dbReference type="GO" id="GO:0004497">
    <property type="term" value="F:monooxygenase activity"/>
    <property type="evidence" value="ECO:0007669"/>
    <property type="project" value="UniProtKB-KW"/>
</dbReference>
<keyword evidence="13" id="KW-1185">Reference proteome</keyword>
<dbReference type="PANTHER" id="PTHR24291:SF189">
    <property type="entry name" value="CYTOCHROME P450 4C3-RELATED"/>
    <property type="match status" value="1"/>
</dbReference>
<dbReference type="Gene3D" id="1.10.630.10">
    <property type="entry name" value="Cytochrome P450"/>
    <property type="match status" value="1"/>
</dbReference>
<evidence type="ECO:0000256" key="3">
    <source>
        <dbReference type="ARBA" id="ARBA00010617"/>
    </source>
</evidence>
<evidence type="ECO:0000256" key="11">
    <source>
        <dbReference type="SAM" id="Phobius"/>
    </source>
</evidence>
<dbReference type="InterPro" id="IPR002401">
    <property type="entry name" value="Cyt_P450_E_grp-I"/>
</dbReference>
<sequence length="491" mass="57045">MTFSNPVSQLLQLFYSVEQWNIFVSLNVAVLVSVACIFLKYGFWRQAYSKQMPGKGVGFFNVLGHLTLILFPAKEIKGMSFTAKLLHELTNHANMFRKKKMFVVWISYVPFVCLVTSESVEELISGTKNNEKGWMYNDLHPWLGTGLLTSHGKKWKSRRKLLTPAFHFDILKDFLPVINEQSQVLVNCLNKEITKEFVDIMPLMTHCSLDIICETTLGVSVGALKNNESQYAISIKRISEILMQKMVNCLYWSDFVFYRTKLGKEFNEHLNIVHSFTRSVIKEKKEKFLRGEYESEKRKRKPLMDLLLEHHINSQDLTEEDIREEVDTFTFEGHDTTSMGMSWALYLIGLYKDVQLKIQEELICIFGSDVDREVTTDDLNDMKYLDRVLKESQRLYPPVPFMGRNVSKDTDICGHKLTKGTTCSVSIYHLHRDENIFPDPEKFDPDRFLPENSKDRPPYAYIPFSAGPRNCIGMKQILVFYKFEAYTVTPR</sequence>
<protein>
    <recommendedName>
        <fullName evidence="14">Cytochrome P450</fullName>
    </recommendedName>
</protein>
<dbReference type="GO" id="GO:0005506">
    <property type="term" value="F:iron ion binding"/>
    <property type="evidence" value="ECO:0007669"/>
    <property type="project" value="InterPro"/>
</dbReference>
<keyword evidence="6 9" id="KW-0408">Iron</keyword>
<evidence type="ECO:0000256" key="6">
    <source>
        <dbReference type="ARBA" id="ARBA00023004"/>
    </source>
</evidence>
<dbReference type="GO" id="GO:0005789">
    <property type="term" value="C:endoplasmic reticulum membrane"/>
    <property type="evidence" value="ECO:0007669"/>
    <property type="project" value="UniProtKB-SubCell"/>
</dbReference>
<dbReference type="Pfam" id="PF00067">
    <property type="entry name" value="p450"/>
    <property type="match status" value="1"/>
</dbReference>
<dbReference type="Proteomes" id="UP000827092">
    <property type="component" value="Unassembled WGS sequence"/>
</dbReference>
<dbReference type="GO" id="GO:0016705">
    <property type="term" value="F:oxidoreductase activity, acting on paired donors, with incorporation or reduction of molecular oxygen"/>
    <property type="evidence" value="ECO:0007669"/>
    <property type="project" value="InterPro"/>
</dbReference>
<evidence type="ECO:0000256" key="2">
    <source>
        <dbReference type="ARBA" id="ARBA00004586"/>
    </source>
</evidence>
<evidence type="ECO:0000256" key="10">
    <source>
        <dbReference type="RuleBase" id="RU000461"/>
    </source>
</evidence>
<evidence type="ECO:0008006" key="14">
    <source>
        <dbReference type="Google" id="ProtNLM"/>
    </source>
</evidence>
<feature type="binding site" description="axial binding residue" evidence="9">
    <location>
        <position position="471"/>
    </location>
    <ligand>
        <name>heme</name>
        <dbReference type="ChEBI" id="CHEBI:30413"/>
    </ligand>
    <ligandPart>
        <name>Fe</name>
        <dbReference type="ChEBI" id="CHEBI:18248"/>
    </ligandPart>
</feature>
<proteinExistence type="inferred from homology"/>
<name>A0AAV6U045_9ARAC</name>
<evidence type="ECO:0000313" key="12">
    <source>
        <dbReference type="EMBL" id="KAG8177137.1"/>
    </source>
</evidence>
<dbReference type="PROSITE" id="PS00086">
    <property type="entry name" value="CYTOCHROME_P450"/>
    <property type="match status" value="1"/>
</dbReference>
<comment type="similarity">
    <text evidence="3 10">Belongs to the cytochrome P450 family.</text>
</comment>
<gene>
    <name evidence="12" type="ORF">JTE90_012018</name>
</gene>
<keyword evidence="11" id="KW-1133">Transmembrane helix</keyword>
<dbReference type="EMBL" id="JAFNEN010000815">
    <property type="protein sequence ID" value="KAG8177137.1"/>
    <property type="molecule type" value="Genomic_DNA"/>
</dbReference>
<dbReference type="AlphaFoldDB" id="A0AAV6U045"/>
<dbReference type="PRINTS" id="PR00463">
    <property type="entry name" value="EP450I"/>
</dbReference>
<evidence type="ECO:0000256" key="7">
    <source>
        <dbReference type="ARBA" id="ARBA00023033"/>
    </source>
</evidence>
<dbReference type="PRINTS" id="PR00385">
    <property type="entry name" value="P450"/>
</dbReference>
<organism evidence="12 13">
    <name type="scientific">Oedothorax gibbosus</name>
    <dbReference type="NCBI Taxonomy" id="931172"/>
    <lineage>
        <taxon>Eukaryota</taxon>
        <taxon>Metazoa</taxon>
        <taxon>Ecdysozoa</taxon>
        <taxon>Arthropoda</taxon>
        <taxon>Chelicerata</taxon>
        <taxon>Arachnida</taxon>
        <taxon>Araneae</taxon>
        <taxon>Araneomorphae</taxon>
        <taxon>Entelegynae</taxon>
        <taxon>Araneoidea</taxon>
        <taxon>Linyphiidae</taxon>
        <taxon>Erigoninae</taxon>
        <taxon>Oedothorax</taxon>
    </lineage>
</organism>
<evidence type="ECO:0000256" key="5">
    <source>
        <dbReference type="ARBA" id="ARBA00022824"/>
    </source>
</evidence>
<reference evidence="12 13" key="1">
    <citation type="journal article" date="2022" name="Nat. Ecol. Evol.">
        <title>A masculinizing supergene underlies an exaggerated male reproductive morph in a spider.</title>
        <authorList>
            <person name="Hendrickx F."/>
            <person name="De Corte Z."/>
            <person name="Sonet G."/>
            <person name="Van Belleghem S.M."/>
            <person name="Kostlbacher S."/>
            <person name="Vangestel C."/>
        </authorList>
    </citation>
    <scope>NUCLEOTIDE SEQUENCE [LARGE SCALE GENOMIC DNA]</scope>
    <source>
        <strain evidence="12">W744_W776</strain>
    </source>
</reference>
<comment type="cofactor">
    <cofactor evidence="1 9">
        <name>heme</name>
        <dbReference type="ChEBI" id="CHEBI:30413"/>
    </cofactor>
</comment>
<dbReference type="InterPro" id="IPR001128">
    <property type="entry name" value="Cyt_P450"/>
</dbReference>
<comment type="subcellular location">
    <subcellularLocation>
        <location evidence="2">Endoplasmic reticulum membrane</location>
    </subcellularLocation>
</comment>
<keyword evidence="7 10" id="KW-0503">Monooxygenase</keyword>
<accession>A0AAV6U045</accession>
<keyword evidence="9 10" id="KW-0479">Metal-binding</keyword>
<keyword evidence="4 9" id="KW-0349">Heme</keyword>
<dbReference type="InterPro" id="IPR017972">
    <property type="entry name" value="Cyt_P450_CS"/>
</dbReference>
<evidence type="ECO:0000256" key="8">
    <source>
        <dbReference type="ARBA" id="ARBA00023136"/>
    </source>
</evidence>
<evidence type="ECO:0000256" key="9">
    <source>
        <dbReference type="PIRSR" id="PIRSR602401-1"/>
    </source>
</evidence>
<dbReference type="SUPFAM" id="SSF48264">
    <property type="entry name" value="Cytochrome P450"/>
    <property type="match status" value="1"/>
</dbReference>
<evidence type="ECO:0000256" key="1">
    <source>
        <dbReference type="ARBA" id="ARBA00001971"/>
    </source>
</evidence>
<keyword evidence="10" id="KW-0560">Oxidoreductase</keyword>
<comment type="caution">
    <text evidence="12">The sequence shown here is derived from an EMBL/GenBank/DDBJ whole genome shotgun (WGS) entry which is preliminary data.</text>
</comment>
<keyword evidence="11" id="KW-0812">Transmembrane</keyword>
<dbReference type="PANTHER" id="PTHR24291">
    <property type="entry name" value="CYTOCHROME P450 FAMILY 4"/>
    <property type="match status" value="1"/>
</dbReference>
<evidence type="ECO:0000313" key="13">
    <source>
        <dbReference type="Proteomes" id="UP000827092"/>
    </source>
</evidence>
<feature type="transmembrane region" description="Helical" evidence="11">
    <location>
        <begin position="20"/>
        <end position="43"/>
    </location>
</feature>
<dbReference type="InterPro" id="IPR036396">
    <property type="entry name" value="Cyt_P450_sf"/>
</dbReference>